<reference evidence="2 3" key="1">
    <citation type="submission" date="2020-11" db="EMBL/GenBank/DDBJ databases">
        <title>Pseudomonas fulva producing VIM-24.</title>
        <authorList>
            <person name="Liu S."/>
        </authorList>
    </citation>
    <scope>NUCLEOTIDE SEQUENCE [LARGE SCALE GENOMIC DNA]</scope>
    <source>
        <strain evidence="2 3">ZDHY414</strain>
        <plasmid evidence="2 3">pVIM-24-ZDHY414</plasmid>
    </source>
</reference>
<dbReference type="EMBL" id="CP064948">
    <property type="protein sequence ID" value="QPH51595.1"/>
    <property type="molecule type" value="Genomic_DNA"/>
</dbReference>
<protein>
    <submittedName>
        <fullName evidence="2">Isochorismatase family protein</fullName>
    </submittedName>
</protein>
<gene>
    <name evidence="2" type="ORF">IZU98_25275</name>
</gene>
<evidence type="ECO:0000313" key="3">
    <source>
        <dbReference type="Proteomes" id="UP000594430"/>
    </source>
</evidence>
<evidence type="ECO:0000313" key="2">
    <source>
        <dbReference type="EMBL" id="QPH51595.1"/>
    </source>
</evidence>
<evidence type="ECO:0000259" key="1">
    <source>
        <dbReference type="Pfam" id="PF00857"/>
    </source>
</evidence>
<dbReference type="Pfam" id="PF00857">
    <property type="entry name" value="Isochorismatase"/>
    <property type="match status" value="1"/>
</dbReference>
<dbReference type="Gene3D" id="3.40.50.850">
    <property type="entry name" value="Isochorismatase-like"/>
    <property type="match status" value="1"/>
</dbReference>
<dbReference type="AlphaFoldDB" id="A0A7S9LMK3"/>
<sequence>MNQLLLIIDVQNAFNPPPWLVEGLQQLTPHLLSVATVERYDESKTPFGRQLGWTPPVHDECLVKVDHVFIKHGYAPTPEIMQFLQSLQPDRVLVAGIQTDTCCLAAGFALFDAGLTPTLLTDLTVGSSLDRSGQLGINLWKHHFGNVATSQQVLQEIGP</sequence>
<name>A0A7S9LMK3_9PSED</name>
<organism evidence="2 3">
    <name type="scientific">Pseudomonas fulva</name>
    <dbReference type="NCBI Taxonomy" id="47880"/>
    <lineage>
        <taxon>Bacteria</taxon>
        <taxon>Pseudomonadati</taxon>
        <taxon>Pseudomonadota</taxon>
        <taxon>Gammaproteobacteria</taxon>
        <taxon>Pseudomonadales</taxon>
        <taxon>Pseudomonadaceae</taxon>
        <taxon>Pseudomonas</taxon>
    </lineage>
</organism>
<dbReference type="RefSeq" id="WP_196110755.1">
    <property type="nucleotide sequence ID" value="NZ_CP064945.1"/>
</dbReference>
<dbReference type="InterPro" id="IPR000868">
    <property type="entry name" value="Isochorismatase-like_dom"/>
</dbReference>
<geneLocation type="plasmid" evidence="2 3">
    <name>pVIM-24-ZDHY414</name>
</geneLocation>
<keyword evidence="2" id="KW-0614">Plasmid</keyword>
<dbReference type="InterPro" id="IPR036380">
    <property type="entry name" value="Isochorismatase-like_sf"/>
</dbReference>
<feature type="domain" description="Isochorismatase-like" evidence="1">
    <location>
        <begin position="4"/>
        <end position="152"/>
    </location>
</feature>
<dbReference type="Proteomes" id="UP000594430">
    <property type="component" value="Plasmid pVIM-24-ZDHY414"/>
</dbReference>
<proteinExistence type="predicted"/>
<accession>A0A7S9LMK3</accession>
<dbReference type="SUPFAM" id="SSF52499">
    <property type="entry name" value="Isochorismatase-like hydrolases"/>
    <property type="match status" value="1"/>
</dbReference>